<dbReference type="InterPro" id="IPR006047">
    <property type="entry name" value="GH13_cat_dom"/>
</dbReference>
<evidence type="ECO:0000313" key="3">
    <source>
        <dbReference type="EMBL" id="AFL88769.1"/>
    </source>
</evidence>
<proteinExistence type="predicted"/>
<dbReference type="eggNOG" id="COG0366">
    <property type="taxonomic scope" value="Bacteria"/>
</dbReference>
<evidence type="ECO:0000313" key="2">
    <source>
        <dbReference type="EMBL" id="AFL88427.1"/>
    </source>
</evidence>
<dbReference type="RefSeq" id="WP_014785996.1">
    <property type="nucleotide sequence ID" value="NC_018014.1"/>
</dbReference>
<accession>I3ZHQ1</accession>
<dbReference type="SUPFAM" id="SSF51445">
    <property type="entry name" value="(Trans)glycosidases"/>
    <property type="match status" value="1"/>
</dbReference>
<keyword evidence="4" id="KW-1185">Reference proteome</keyword>
<evidence type="ECO:0000313" key="4">
    <source>
        <dbReference type="Proteomes" id="UP000006056"/>
    </source>
</evidence>
<dbReference type="KEGG" id="trs:Terro_2159"/>
<dbReference type="AlphaFoldDB" id="I3ZHQ1"/>
<dbReference type="GO" id="GO:0005975">
    <property type="term" value="P:carbohydrate metabolic process"/>
    <property type="evidence" value="ECO:0007669"/>
    <property type="project" value="InterPro"/>
</dbReference>
<dbReference type="EMBL" id="CP003379">
    <property type="protein sequence ID" value="AFL88427.1"/>
    <property type="molecule type" value="Genomic_DNA"/>
</dbReference>
<dbReference type="SMART" id="SM00642">
    <property type="entry name" value="Aamy"/>
    <property type="match status" value="1"/>
</dbReference>
<dbReference type="Gene3D" id="3.20.20.80">
    <property type="entry name" value="Glycosidases"/>
    <property type="match status" value="1"/>
</dbReference>
<dbReference type="HOGENOM" id="CLU_024572_3_0_0"/>
<dbReference type="KEGG" id="trs:Terro_2523"/>
<dbReference type="OrthoDB" id="9805159at2"/>
<feature type="domain" description="Glycosyl hydrolase family 13 catalytic" evidence="1">
    <location>
        <begin position="6"/>
        <end position="319"/>
    </location>
</feature>
<name>I3ZHQ1_TERRK</name>
<evidence type="ECO:0000259" key="1">
    <source>
        <dbReference type="SMART" id="SM00642"/>
    </source>
</evidence>
<sequence length="441" mass="49214">MILYDCLYPKIKSGWYERLRTFAGVFADFGGDLILLPPPFRTTYTGSDNMSLGYDPISDLDIGQWESLRGGTAEDLQSLAREALRHGLRLMFDLPMHQYGGFPIVERNGKGKRDRKLAYKPSFLFRAAPDQNFERAPADGLRVPYQHSKPADYLRKMKIQCTAWLMHVTAGFGLRLDEAKDMDMNLTHRLAASIPGFKVAEAYTGSNAQLDSYHRQSGLPVFDFGSHFAYRAVSQGAGLDALVYTDRYCHMNPSAAVPFVDNHDTDGADGVVNFKGWFYLDACTQAALACSIYAGDYELYGLAPLIDNYLWIGKRLAVGNQAYHVISPDVLIWSRDGNGGELGNAAGVLCGISRDPFNTRWVWTDTPWRNCWIRNYARSGGPNVWVYPDGRACIPLPPNSFSRADNGVAYSLLNQDGPLPKRELHIPLRNPLDFSGITVTL</sequence>
<organism evidence="3 4">
    <name type="scientific">Terriglobus roseus (strain DSM 18391 / NRRL B-41598 / KBS 63)</name>
    <dbReference type="NCBI Taxonomy" id="926566"/>
    <lineage>
        <taxon>Bacteria</taxon>
        <taxon>Pseudomonadati</taxon>
        <taxon>Acidobacteriota</taxon>
        <taxon>Terriglobia</taxon>
        <taxon>Terriglobales</taxon>
        <taxon>Acidobacteriaceae</taxon>
        <taxon>Terriglobus</taxon>
    </lineage>
</organism>
<dbReference type="Proteomes" id="UP000006056">
    <property type="component" value="Chromosome"/>
</dbReference>
<gene>
    <name evidence="2" type="ordered locus">Terro_2159</name>
    <name evidence="3" type="ordered locus">Terro_2523</name>
</gene>
<reference evidence="3 4" key="1">
    <citation type="submission" date="2012-06" db="EMBL/GenBank/DDBJ databases">
        <title>Complete genome of Terriglobus roseus DSM 18391.</title>
        <authorList>
            <consortium name="US DOE Joint Genome Institute (JGI-PGF)"/>
            <person name="Lucas S."/>
            <person name="Copeland A."/>
            <person name="Lapidus A."/>
            <person name="Glavina del Rio T."/>
            <person name="Dalin E."/>
            <person name="Tice H."/>
            <person name="Bruce D."/>
            <person name="Goodwin L."/>
            <person name="Pitluck S."/>
            <person name="Peters L."/>
            <person name="Mikhailova N."/>
            <person name="Munk A.C.C."/>
            <person name="Kyrpides N."/>
            <person name="Mavromatis K."/>
            <person name="Ivanova N."/>
            <person name="Brettin T."/>
            <person name="Detter J.C."/>
            <person name="Han C."/>
            <person name="Larimer F."/>
            <person name="Land M."/>
            <person name="Hauser L."/>
            <person name="Markowitz V."/>
            <person name="Cheng J.-F."/>
            <person name="Hugenholtz P."/>
            <person name="Woyke T."/>
            <person name="Wu D."/>
            <person name="Brambilla E."/>
            <person name="Klenk H.-P."/>
            <person name="Eisen J.A."/>
        </authorList>
    </citation>
    <scope>NUCLEOTIDE SEQUENCE [LARGE SCALE GENOMIC DNA]</scope>
    <source>
        <strain evidence="3">DSM 18391</strain>
        <strain evidence="4">DSM 18391 / NRRL B-41598 / KBS 63</strain>
    </source>
</reference>
<dbReference type="EMBL" id="CP003379">
    <property type="protein sequence ID" value="AFL88769.1"/>
    <property type="molecule type" value="Genomic_DNA"/>
</dbReference>
<protein>
    <submittedName>
        <fullName evidence="3">Alpha amylase, catalytic domain protein</fullName>
    </submittedName>
</protein>
<dbReference type="InterPro" id="IPR017853">
    <property type="entry name" value="GH"/>
</dbReference>
<dbReference type="STRING" id="926566.Terro_2159"/>